<dbReference type="PANTHER" id="PTHR30081">
    <property type="entry name" value="PROTEIN-EXPORT MEMBRANE PROTEIN SEC"/>
    <property type="match status" value="1"/>
</dbReference>
<comment type="subcellular location">
    <subcellularLocation>
        <location evidence="1">Cell membrane</location>
        <topology evidence="1">Multi-pass membrane protein</topology>
    </subcellularLocation>
</comment>
<evidence type="ECO:0000256" key="2">
    <source>
        <dbReference type="ARBA" id="ARBA00022448"/>
    </source>
</evidence>
<accession>A0A381ZMR3</accession>
<evidence type="ECO:0000256" key="6">
    <source>
        <dbReference type="ARBA" id="ARBA00022989"/>
    </source>
</evidence>
<dbReference type="EMBL" id="UINC01021938">
    <property type="protein sequence ID" value="SVA90545.1"/>
    <property type="molecule type" value="Genomic_DNA"/>
</dbReference>
<dbReference type="Gene3D" id="3.30.1360.200">
    <property type="match status" value="1"/>
</dbReference>
<dbReference type="Gene3D" id="1.20.1640.10">
    <property type="entry name" value="Multidrug efflux transporter AcrB transmembrane domain"/>
    <property type="match status" value="1"/>
</dbReference>
<evidence type="ECO:0000259" key="10">
    <source>
        <dbReference type="Pfam" id="PF02355"/>
    </source>
</evidence>
<evidence type="ECO:0000313" key="13">
    <source>
        <dbReference type="EMBL" id="SVA90545.1"/>
    </source>
</evidence>
<evidence type="ECO:0000259" key="11">
    <source>
        <dbReference type="Pfam" id="PF21760"/>
    </source>
</evidence>
<dbReference type="Pfam" id="PF21760">
    <property type="entry name" value="SecD_1st"/>
    <property type="match status" value="1"/>
</dbReference>
<evidence type="ECO:0000256" key="1">
    <source>
        <dbReference type="ARBA" id="ARBA00004651"/>
    </source>
</evidence>
<dbReference type="AlphaFoldDB" id="A0A381ZMR3"/>
<dbReference type="SUPFAM" id="SSF82866">
    <property type="entry name" value="Multidrug efflux transporter AcrB transmembrane domain"/>
    <property type="match status" value="1"/>
</dbReference>
<keyword evidence="2" id="KW-0813">Transport</keyword>
<feature type="domain" description="Protein export membrane protein SecD/SecF C-terminal" evidence="10">
    <location>
        <begin position="383"/>
        <end position="553"/>
    </location>
</feature>
<keyword evidence="6 9" id="KW-1133">Transmembrane helix</keyword>
<evidence type="ECO:0000256" key="8">
    <source>
        <dbReference type="ARBA" id="ARBA00023136"/>
    </source>
</evidence>
<dbReference type="InterPro" id="IPR048631">
    <property type="entry name" value="SecD_1st"/>
</dbReference>
<feature type="transmembrane region" description="Helical" evidence="9">
    <location>
        <begin position="426"/>
        <end position="446"/>
    </location>
</feature>
<dbReference type="InterPro" id="IPR022813">
    <property type="entry name" value="SecD/SecF_arch_bac"/>
</dbReference>
<dbReference type="GO" id="GO:0005886">
    <property type="term" value="C:plasma membrane"/>
    <property type="evidence" value="ECO:0007669"/>
    <property type="project" value="UniProtKB-SubCell"/>
</dbReference>
<dbReference type="GO" id="GO:0006886">
    <property type="term" value="P:intracellular protein transport"/>
    <property type="evidence" value="ECO:0007669"/>
    <property type="project" value="InterPro"/>
</dbReference>
<dbReference type="InterPro" id="IPR048634">
    <property type="entry name" value="SecD_SecF_C"/>
</dbReference>
<dbReference type="Gene3D" id="3.30.70.3220">
    <property type="match status" value="1"/>
</dbReference>
<evidence type="ECO:0008006" key="14">
    <source>
        <dbReference type="Google" id="ProtNLM"/>
    </source>
</evidence>
<dbReference type="PRINTS" id="PR00702">
    <property type="entry name" value="ACRIFLAVINRP"/>
</dbReference>
<dbReference type="NCBIfam" id="TIGR01129">
    <property type="entry name" value="secD"/>
    <property type="match status" value="1"/>
</dbReference>
<protein>
    <recommendedName>
        <fullName evidence="14">SecD export protein N-terminal TM domain-containing protein</fullName>
    </recommendedName>
</protein>
<evidence type="ECO:0000256" key="4">
    <source>
        <dbReference type="ARBA" id="ARBA00022692"/>
    </source>
</evidence>
<dbReference type="InterPro" id="IPR054384">
    <property type="entry name" value="SecDF_P1_head"/>
</dbReference>
<keyword evidence="4 9" id="KW-0812">Transmembrane</keyword>
<dbReference type="InterPro" id="IPR005791">
    <property type="entry name" value="SecD"/>
</dbReference>
<evidence type="ECO:0000256" key="3">
    <source>
        <dbReference type="ARBA" id="ARBA00022475"/>
    </source>
</evidence>
<dbReference type="NCBIfam" id="TIGR00916">
    <property type="entry name" value="2A0604s01"/>
    <property type="match status" value="1"/>
</dbReference>
<dbReference type="HAMAP" id="MF_01463_B">
    <property type="entry name" value="SecD_B"/>
    <property type="match status" value="1"/>
</dbReference>
<feature type="transmembrane region" description="Helical" evidence="9">
    <location>
        <begin position="525"/>
        <end position="548"/>
    </location>
</feature>
<keyword evidence="8 9" id="KW-0472">Membrane</keyword>
<keyword evidence="3" id="KW-1003">Cell membrane</keyword>
<dbReference type="PANTHER" id="PTHR30081:SF1">
    <property type="entry name" value="PROTEIN TRANSLOCASE SUBUNIT SECD"/>
    <property type="match status" value="1"/>
</dbReference>
<organism evidence="13">
    <name type="scientific">marine metagenome</name>
    <dbReference type="NCBI Taxonomy" id="408172"/>
    <lineage>
        <taxon>unclassified sequences</taxon>
        <taxon>metagenomes</taxon>
        <taxon>ecological metagenomes</taxon>
    </lineage>
</organism>
<keyword evidence="5" id="KW-0653">Protein transport</keyword>
<evidence type="ECO:0000256" key="7">
    <source>
        <dbReference type="ARBA" id="ARBA00023010"/>
    </source>
</evidence>
<proteinExistence type="inferred from homology"/>
<dbReference type="Pfam" id="PF02355">
    <property type="entry name" value="SecD_SecF_C"/>
    <property type="match status" value="1"/>
</dbReference>
<dbReference type="GO" id="GO:0015450">
    <property type="term" value="F:protein-transporting ATPase activity"/>
    <property type="evidence" value="ECO:0007669"/>
    <property type="project" value="InterPro"/>
</dbReference>
<feature type="domain" description="Protein translocase subunit SecDF P1" evidence="11">
    <location>
        <begin position="55"/>
        <end position="109"/>
    </location>
</feature>
<evidence type="ECO:0000256" key="9">
    <source>
        <dbReference type="SAM" id="Phobius"/>
    </source>
</evidence>
<evidence type="ECO:0000259" key="12">
    <source>
        <dbReference type="Pfam" id="PF22599"/>
    </source>
</evidence>
<reference evidence="13" key="1">
    <citation type="submission" date="2018-05" db="EMBL/GenBank/DDBJ databases">
        <authorList>
            <person name="Lanie J.A."/>
            <person name="Ng W.-L."/>
            <person name="Kazmierczak K.M."/>
            <person name="Andrzejewski T.M."/>
            <person name="Davidsen T.M."/>
            <person name="Wayne K.J."/>
            <person name="Tettelin H."/>
            <person name="Glass J.I."/>
            <person name="Rusch D."/>
            <person name="Podicherti R."/>
            <person name="Tsui H.-C.T."/>
            <person name="Winkler M.E."/>
        </authorList>
    </citation>
    <scope>NUCLEOTIDE SEQUENCE</scope>
</reference>
<name>A0A381ZMR3_9ZZZZ</name>
<keyword evidence="7" id="KW-0811">Translocation</keyword>
<dbReference type="InterPro" id="IPR001036">
    <property type="entry name" value="Acrflvin-R"/>
</dbReference>
<feature type="transmembrane region" description="Helical" evidence="9">
    <location>
        <begin position="403"/>
        <end position="421"/>
    </location>
</feature>
<evidence type="ECO:0000256" key="5">
    <source>
        <dbReference type="ARBA" id="ARBA00022927"/>
    </source>
</evidence>
<gene>
    <name evidence="13" type="ORF">METZ01_LOCUS143399</name>
</gene>
<dbReference type="Pfam" id="PF22599">
    <property type="entry name" value="SecDF_P1_head"/>
    <property type="match status" value="1"/>
</dbReference>
<feature type="domain" description="SecDF P1 head subdomain" evidence="12">
    <location>
        <begin position="272"/>
        <end position="380"/>
    </location>
</feature>
<feature type="transmembrane region" description="Helical" evidence="9">
    <location>
        <begin position="452"/>
        <end position="473"/>
    </location>
</feature>
<dbReference type="InterPro" id="IPR055344">
    <property type="entry name" value="SecD_SecF_C_bact"/>
</dbReference>
<sequence length="582" mass="62550">MGVQKVSLNNFERGSDDLLGLTLGLDLQGGSHLIYQAINPETGVPGGITEDQMKSLSRTIERRVNASGLGEPIIQILGEDRLLIQLPGIRDPGRAKALIGETARLEFKHRTTDVPPKPLTNILTEDVISISADGVSADKTLKSDDDPDSENTSEYYEAIVFEFTESGTLKFDEIVANLQLSMVTAINAAELGSNPPPPARLGVNIEGAETLRFQTNGLQIMRLEQAEREGNKFVIALPSSDTEGTSVLSIEEANAKLGTSPTVNFEISEGYIDEDIGLSGDDLENAYPSQHQASGAPIVNIEFNARGTKAFGELTTEIYAKQQSSGVRDQIAIILDGKELISPVVNSPITAGTAIIQGGDFTLERVKDLALLLESGRLPVPIQLIQERDVDAMLGADSLRKSVIAGIAGLSLVLFFMVLYYRVPGLIASLSLMIYAMIVLTIFKMLPITLTLSGVAAAILSIGMAVDANILIFERMKDELRAGRTMLSSINIGFNRAWPAIRDGNVSTLITCAILYWFSEQLGATIVQGFAITLAVGVAVSMFTAITVSRTLMRVVALTPVSKNVRLFIPTGGGEIEDNVQN</sequence>